<name>A0ABD3QMG5_9STRA</name>
<sequence>MVLSSGLLYGTIAKGTRASLDFSGTLWKGCVAHVDTVGALSFESVTSQEKVCVSSHSMRTRWKVKGASGRRRLSLEPVCFPRVAK</sequence>
<dbReference type="Proteomes" id="UP001516023">
    <property type="component" value="Unassembled WGS sequence"/>
</dbReference>
<evidence type="ECO:0000313" key="2">
    <source>
        <dbReference type="Proteomes" id="UP001516023"/>
    </source>
</evidence>
<dbReference type="AlphaFoldDB" id="A0ABD3QMG5"/>
<accession>A0ABD3QMG5</accession>
<gene>
    <name evidence="1" type="ORF">HJC23_007004</name>
</gene>
<comment type="caution">
    <text evidence="1">The sequence shown here is derived from an EMBL/GenBank/DDBJ whole genome shotgun (WGS) entry which is preliminary data.</text>
</comment>
<protein>
    <submittedName>
        <fullName evidence="1">Uncharacterized protein</fullName>
    </submittedName>
</protein>
<proteinExistence type="predicted"/>
<dbReference type="EMBL" id="JABMIG020000027">
    <property type="protein sequence ID" value="KAL3801394.1"/>
    <property type="molecule type" value="Genomic_DNA"/>
</dbReference>
<evidence type="ECO:0000313" key="1">
    <source>
        <dbReference type="EMBL" id="KAL3801394.1"/>
    </source>
</evidence>
<keyword evidence="2" id="KW-1185">Reference proteome</keyword>
<organism evidence="1 2">
    <name type="scientific">Cyclotella cryptica</name>
    <dbReference type="NCBI Taxonomy" id="29204"/>
    <lineage>
        <taxon>Eukaryota</taxon>
        <taxon>Sar</taxon>
        <taxon>Stramenopiles</taxon>
        <taxon>Ochrophyta</taxon>
        <taxon>Bacillariophyta</taxon>
        <taxon>Coscinodiscophyceae</taxon>
        <taxon>Thalassiosirophycidae</taxon>
        <taxon>Stephanodiscales</taxon>
        <taxon>Stephanodiscaceae</taxon>
        <taxon>Cyclotella</taxon>
    </lineage>
</organism>
<reference evidence="1 2" key="1">
    <citation type="journal article" date="2020" name="G3 (Bethesda)">
        <title>Improved Reference Genome for Cyclotella cryptica CCMP332, a Model for Cell Wall Morphogenesis, Salinity Adaptation, and Lipid Production in Diatoms (Bacillariophyta).</title>
        <authorList>
            <person name="Roberts W.R."/>
            <person name="Downey K.M."/>
            <person name="Ruck E.C."/>
            <person name="Traller J.C."/>
            <person name="Alverson A.J."/>
        </authorList>
    </citation>
    <scope>NUCLEOTIDE SEQUENCE [LARGE SCALE GENOMIC DNA]</scope>
    <source>
        <strain evidence="1 2">CCMP332</strain>
    </source>
</reference>